<keyword evidence="1" id="KW-1133">Transmembrane helix</keyword>
<evidence type="ECO:0000256" key="2">
    <source>
        <dbReference type="SAM" id="SignalP"/>
    </source>
</evidence>
<accession>A0A6I9XRQ6</accession>
<dbReference type="Proteomes" id="UP000504617">
    <property type="component" value="Unplaced"/>
</dbReference>
<organism evidence="3 4">
    <name type="scientific">Thamnophis sirtalis</name>
    <dbReference type="NCBI Taxonomy" id="35019"/>
    <lineage>
        <taxon>Eukaryota</taxon>
        <taxon>Metazoa</taxon>
        <taxon>Chordata</taxon>
        <taxon>Craniata</taxon>
        <taxon>Vertebrata</taxon>
        <taxon>Euteleostomi</taxon>
        <taxon>Lepidosauria</taxon>
        <taxon>Squamata</taxon>
        <taxon>Bifurcata</taxon>
        <taxon>Unidentata</taxon>
        <taxon>Episquamata</taxon>
        <taxon>Toxicofera</taxon>
        <taxon>Serpentes</taxon>
        <taxon>Colubroidea</taxon>
        <taxon>Colubridae</taxon>
        <taxon>Natricinae</taxon>
        <taxon>Thamnophis</taxon>
    </lineage>
</organism>
<keyword evidence="1" id="KW-0472">Membrane</keyword>
<feature type="transmembrane region" description="Helical" evidence="1">
    <location>
        <begin position="43"/>
        <end position="63"/>
    </location>
</feature>
<dbReference type="GO" id="GO:0004672">
    <property type="term" value="F:protein kinase activity"/>
    <property type="evidence" value="ECO:0007669"/>
    <property type="project" value="TreeGrafter"/>
</dbReference>
<keyword evidence="2" id="KW-0732">Signal</keyword>
<protein>
    <submittedName>
        <fullName evidence="4">Serine/threonine-protein kinase LMTK2-like</fullName>
    </submittedName>
</protein>
<dbReference type="KEGG" id="tsr:106542242"/>
<dbReference type="PANTHER" id="PTHR24417">
    <property type="entry name" value="SERINE/THREONINE-PROTEIN KINASE LMTK1"/>
    <property type="match status" value="1"/>
</dbReference>
<evidence type="ECO:0000256" key="1">
    <source>
        <dbReference type="SAM" id="Phobius"/>
    </source>
</evidence>
<dbReference type="RefSeq" id="XP_013913383.1">
    <property type="nucleotide sequence ID" value="XM_014057908.1"/>
</dbReference>
<evidence type="ECO:0000313" key="3">
    <source>
        <dbReference type="Proteomes" id="UP000504617"/>
    </source>
</evidence>
<feature type="chain" id="PRO_5026946025" evidence="2">
    <location>
        <begin position="28"/>
        <end position="159"/>
    </location>
</feature>
<sequence>MPGRLLPPGIGWGGLGLLCCWLGGGQTAPLPPAGPGEETAFEVSYSLVVLSAGGLLVLILLLVNCISCCKDQEINFKEFEDNFDDELDFTPPAEDTPTNQSPAEVFTLTVPSVSLPAPSQFQLPTGRSVIPIWQLPFLSCPLHHGTRWSSAGVTFKFAF</sequence>
<feature type="signal peptide" evidence="2">
    <location>
        <begin position="1"/>
        <end position="27"/>
    </location>
</feature>
<evidence type="ECO:0000313" key="4">
    <source>
        <dbReference type="RefSeq" id="XP_013913383.1"/>
    </source>
</evidence>
<keyword evidence="1" id="KW-0812">Transmembrane</keyword>
<keyword evidence="3" id="KW-1185">Reference proteome</keyword>
<dbReference type="AlphaFoldDB" id="A0A6I9XRQ6"/>
<reference evidence="4" key="1">
    <citation type="submission" date="2025-08" db="UniProtKB">
        <authorList>
            <consortium name="RefSeq"/>
        </authorList>
    </citation>
    <scope>IDENTIFICATION</scope>
</reference>
<name>A0A6I9XRQ6_9SAUR</name>
<dbReference type="OrthoDB" id="8951227at2759"/>
<gene>
    <name evidence="4" type="primary">LOC106542242</name>
</gene>
<proteinExistence type="predicted"/>
<dbReference type="GeneID" id="106542242"/>
<dbReference type="PANTHER" id="PTHR24417:SF8">
    <property type="entry name" value="SERINE_THREONINE-PROTEIN KINASE LMTK2"/>
    <property type="match status" value="1"/>
</dbReference>